<evidence type="ECO:0000259" key="1">
    <source>
        <dbReference type="PROSITE" id="PS50206"/>
    </source>
</evidence>
<dbReference type="Gene3D" id="3.40.250.10">
    <property type="entry name" value="Rhodanese-like domain"/>
    <property type="match status" value="1"/>
</dbReference>
<gene>
    <name evidence="2" type="ORF">MNB_SUP05-5-1071</name>
</gene>
<dbReference type="Pfam" id="PF00581">
    <property type="entry name" value="Rhodanese"/>
    <property type="match status" value="1"/>
</dbReference>
<name>A0A1W1CHM7_9ZZZZ</name>
<proteinExistence type="predicted"/>
<protein>
    <submittedName>
        <fullName evidence="2">Phage shock protein E</fullName>
    </submittedName>
</protein>
<dbReference type="PANTHER" id="PTHR43031">
    <property type="entry name" value="FAD-DEPENDENT OXIDOREDUCTASE"/>
    <property type="match status" value="1"/>
</dbReference>
<dbReference type="PROSITE" id="PS50206">
    <property type="entry name" value="RHODANESE_3"/>
    <property type="match status" value="1"/>
</dbReference>
<dbReference type="CDD" id="cd00158">
    <property type="entry name" value="RHOD"/>
    <property type="match status" value="1"/>
</dbReference>
<dbReference type="SUPFAM" id="SSF52821">
    <property type="entry name" value="Rhodanese/Cell cycle control phosphatase"/>
    <property type="match status" value="1"/>
</dbReference>
<reference evidence="2" key="1">
    <citation type="submission" date="2016-10" db="EMBL/GenBank/DDBJ databases">
        <authorList>
            <person name="de Groot N.N."/>
        </authorList>
    </citation>
    <scope>NUCLEOTIDE SEQUENCE</scope>
</reference>
<dbReference type="AlphaFoldDB" id="A0A1W1CHM7"/>
<dbReference type="InterPro" id="IPR036873">
    <property type="entry name" value="Rhodanese-like_dom_sf"/>
</dbReference>
<feature type="domain" description="Rhodanese" evidence="1">
    <location>
        <begin position="16"/>
        <end position="88"/>
    </location>
</feature>
<dbReference type="EMBL" id="FPHJ01000047">
    <property type="protein sequence ID" value="SFV65289.1"/>
    <property type="molecule type" value="Genomic_DNA"/>
</dbReference>
<dbReference type="SMART" id="SM00450">
    <property type="entry name" value="RHOD"/>
    <property type="match status" value="1"/>
</dbReference>
<sequence length="96" mass="10713">MLNDDFSCEKACEMLKNNTAQLVDVRSTEEFSQGALPNAINLPLQSIMAADNLLDKNKSIILYCVSGARSNTAKNYLIQMGFKDVYDLGSYQKYCC</sequence>
<dbReference type="InterPro" id="IPR050229">
    <property type="entry name" value="GlpE_sulfurtransferase"/>
</dbReference>
<dbReference type="PANTHER" id="PTHR43031:SF1">
    <property type="entry name" value="PYRIDINE NUCLEOTIDE-DISULPHIDE OXIDOREDUCTASE"/>
    <property type="match status" value="1"/>
</dbReference>
<dbReference type="InterPro" id="IPR001763">
    <property type="entry name" value="Rhodanese-like_dom"/>
</dbReference>
<accession>A0A1W1CHM7</accession>
<evidence type="ECO:0000313" key="2">
    <source>
        <dbReference type="EMBL" id="SFV65289.1"/>
    </source>
</evidence>
<organism evidence="2">
    <name type="scientific">hydrothermal vent metagenome</name>
    <dbReference type="NCBI Taxonomy" id="652676"/>
    <lineage>
        <taxon>unclassified sequences</taxon>
        <taxon>metagenomes</taxon>
        <taxon>ecological metagenomes</taxon>
    </lineage>
</organism>